<dbReference type="Proteomes" id="UP000005013">
    <property type="component" value="Chromosome"/>
</dbReference>
<dbReference type="EMBL" id="CP003481">
    <property type="protein sequence ID" value="AFI05134.1"/>
    <property type="molecule type" value="Genomic_DNA"/>
</dbReference>
<feature type="transmembrane region" description="Helical" evidence="1">
    <location>
        <begin position="12"/>
        <end position="32"/>
    </location>
</feature>
<organism evidence="2 3">
    <name type="scientific">Helicobacter cetorum (strain ATCC BAA-540 / CCUG 52418 / MIT 99-5656)</name>
    <dbReference type="NCBI Taxonomy" id="1163745"/>
    <lineage>
        <taxon>Bacteria</taxon>
        <taxon>Pseudomonadati</taxon>
        <taxon>Campylobacterota</taxon>
        <taxon>Epsilonproteobacteria</taxon>
        <taxon>Campylobacterales</taxon>
        <taxon>Helicobacteraceae</taxon>
        <taxon>Helicobacter</taxon>
    </lineage>
</organism>
<name>I0EQB5_HELCM</name>
<feature type="transmembrane region" description="Helical" evidence="1">
    <location>
        <begin position="109"/>
        <end position="129"/>
    </location>
</feature>
<feature type="transmembrane region" description="Helical" evidence="1">
    <location>
        <begin position="44"/>
        <end position="63"/>
    </location>
</feature>
<evidence type="ECO:0000256" key="1">
    <source>
        <dbReference type="SAM" id="Phobius"/>
    </source>
</evidence>
<keyword evidence="3" id="KW-1185">Reference proteome</keyword>
<accession>I0EQB5</accession>
<keyword evidence="1" id="KW-1133">Transmembrane helix</keyword>
<evidence type="ECO:0000313" key="2">
    <source>
        <dbReference type="EMBL" id="AFI05134.1"/>
    </source>
</evidence>
<dbReference type="STRING" id="1163745.HCD_00510"/>
<reference evidence="2 3" key="1">
    <citation type="journal article" date="2013" name="PLoS ONE">
        <title>Sequence Divergence and Conservation in Genomes ofHelicobacter cetorum Strains from a Dolphin and a Whale.</title>
        <authorList>
            <person name="Kersulyte D."/>
            <person name="Rossi M."/>
            <person name="Berg D.E."/>
        </authorList>
    </citation>
    <scope>NUCLEOTIDE SEQUENCE [LARGE SCALE GENOMIC DNA]</scope>
    <source>
        <strain evidence="2 3">MIT 99-5656</strain>
    </source>
</reference>
<dbReference type="RefSeq" id="WP_014658663.1">
    <property type="nucleotide sequence ID" value="NC_017735.1"/>
</dbReference>
<dbReference type="HOGENOM" id="CLU_139697_0_0_7"/>
<proteinExistence type="predicted"/>
<sequence length="157" mass="17875">MDTKERLSNSEYTRAIGLACGLCMSITGGLLSRNHINPLFDPKGSLYIWPAALVAVLLANLLFNPQGRSWGYLTIKSWQEQPRFIKAIFKAKFFGAFYDVLSNSRLRDFYFMLLMMLFIIAMHEISAYFGYPSNALVEALTILGFQGILKLCVKWGW</sequence>
<keyword evidence="1" id="KW-0472">Membrane</keyword>
<dbReference type="PATRIC" id="fig|1163745.3.peg.110"/>
<dbReference type="AlphaFoldDB" id="I0EQB5"/>
<protein>
    <submittedName>
        <fullName evidence="2">Uncharacterized protein</fullName>
    </submittedName>
</protein>
<dbReference type="OrthoDB" id="5328925at2"/>
<gene>
    <name evidence="2" type="ordered locus">HCD_00510</name>
</gene>
<dbReference type="KEGG" id="hcm:HCD_00510"/>
<evidence type="ECO:0000313" key="3">
    <source>
        <dbReference type="Proteomes" id="UP000005013"/>
    </source>
</evidence>
<keyword evidence="1" id="KW-0812">Transmembrane</keyword>